<reference evidence="2" key="1">
    <citation type="submission" date="2022-07" db="EMBL/GenBank/DDBJ databases">
        <title>Draft genome sequence of Zalerion maritima ATCC 34329, a (micro)plastics degrading marine fungus.</title>
        <authorList>
            <person name="Paco A."/>
            <person name="Goncalves M.F.M."/>
            <person name="Rocha-Santos T.A.P."/>
            <person name="Alves A."/>
        </authorList>
    </citation>
    <scope>NUCLEOTIDE SEQUENCE</scope>
    <source>
        <strain evidence="2">ATCC 34329</strain>
    </source>
</reference>
<proteinExistence type="predicted"/>
<organism evidence="2 3">
    <name type="scientific">Zalerion maritima</name>
    <dbReference type="NCBI Taxonomy" id="339359"/>
    <lineage>
        <taxon>Eukaryota</taxon>
        <taxon>Fungi</taxon>
        <taxon>Dikarya</taxon>
        <taxon>Ascomycota</taxon>
        <taxon>Pezizomycotina</taxon>
        <taxon>Sordariomycetes</taxon>
        <taxon>Lulworthiomycetidae</taxon>
        <taxon>Lulworthiales</taxon>
        <taxon>Lulworthiaceae</taxon>
        <taxon>Zalerion</taxon>
    </lineage>
</organism>
<feature type="region of interest" description="Disordered" evidence="1">
    <location>
        <begin position="263"/>
        <end position="283"/>
    </location>
</feature>
<dbReference type="Proteomes" id="UP001201980">
    <property type="component" value="Unassembled WGS sequence"/>
</dbReference>
<dbReference type="EMBL" id="JAKWBI020000128">
    <property type="protein sequence ID" value="KAJ2901987.1"/>
    <property type="molecule type" value="Genomic_DNA"/>
</dbReference>
<sequence>MDLQRFFAIIDTCGPSIDLFFHLAVYTFLIFSRSSKTTLRYSRNFHKPSSWPLAVHVLAGLFEIVRYHTKAVQGPVLADSLDILACLLQSGTNVYLAKFLLRGDKLLTRPAYQAGGLLRPFVSFLAYAYRSPSLHRSSVKIVDGFVYTRLVIWVSHRLGLHHSFSGPGVYSYGVFLGALLGISYSGLCHGVPIYLSAMAAILVVSRKVTLFFESQSDASTTTRGARLWGGFFLLCGFVDLDTLRNLSYPPELSREVRDFYVSPNMGSQTPGQERPDIPPKTDLPGHILMRLDAKQDPRVEAD</sequence>
<gene>
    <name evidence="2" type="ORF">MKZ38_001128</name>
</gene>
<name>A0AAD5RS57_9PEZI</name>
<evidence type="ECO:0000313" key="3">
    <source>
        <dbReference type="Proteomes" id="UP001201980"/>
    </source>
</evidence>
<comment type="caution">
    <text evidence="2">The sequence shown here is derived from an EMBL/GenBank/DDBJ whole genome shotgun (WGS) entry which is preliminary data.</text>
</comment>
<evidence type="ECO:0000313" key="2">
    <source>
        <dbReference type="EMBL" id="KAJ2901987.1"/>
    </source>
</evidence>
<protein>
    <submittedName>
        <fullName evidence="2">Uncharacterized protein</fullName>
    </submittedName>
</protein>
<keyword evidence="3" id="KW-1185">Reference proteome</keyword>
<accession>A0AAD5RS57</accession>
<dbReference type="AlphaFoldDB" id="A0AAD5RS57"/>
<evidence type="ECO:0000256" key="1">
    <source>
        <dbReference type="SAM" id="MobiDB-lite"/>
    </source>
</evidence>